<proteinExistence type="predicted"/>
<feature type="compositionally biased region" description="Low complexity" evidence="1">
    <location>
        <begin position="91"/>
        <end position="104"/>
    </location>
</feature>
<feature type="region of interest" description="Disordered" evidence="1">
    <location>
        <begin position="140"/>
        <end position="162"/>
    </location>
</feature>
<feature type="compositionally biased region" description="Low complexity" evidence="1">
    <location>
        <begin position="1"/>
        <end position="14"/>
    </location>
</feature>
<dbReference type="EMBL" id="HBHT01016589">
    <property type="protein sequence ID" value="CAD9963740.1"/>
    <property type="molecule type" value="Transcribed_RNA"/>
</dbReference>
<organism evidence="2">
    <name type="scientific">Entomoneis paludosa</name>
    <dbReference type="NCBI Taxonomy" id="265537"/>
    <lineage>
        <taxon>Eukaryota</taxon>
        <taxon>Sar</taxon>
        <taxon>Stramenopiles</taxon>
        <taxon>Ochrophyta</taxon>
        <taxon>Bacillariophyta</taxon>
        <taxon>Bacillariophyceae</taxon>
        <taxon>Bacillariophycidae</taxon>
        <taxon>Entomoneidaceae</taxon>
        <taxon>Entomoneis</taxon>
    </lineage>
</organism>
<feature type="region of interest" description="Disordered" evidence="1">
    <location>
        <begin position="1"/>
        <end position="128"/>
    </location>
</feature>
<name>A0A7S3DP12_9STRA</name>
<accession>A0A7S3DP12</accession>
<dbReference type="AlphaFoldDB" id="A0A7S3DP12"/>
<gene>
    <name evidence="2" type="ORF">APAL1065_LOCUS11065</name>
</gene>
<evidence type="ECO:0000256" key="1">
    <source>
        <dbReference type="SAM" id="MobiDB-lite"/>
    </source>
</evidence>
<feature type="compositionally biased region" description="Polar residues" evidence="1">
    <location>
        <begin position="25"/>
        <end position="51"/>
    </location>
</feature>
<protein>
    <submittedName>
        <fullName evidence="2">Uncharacterized protein</fullName>
    </submittedName>
</protein>
<sequence>MIRAAGSSSGPSSSNCQALLGSMLSAMNQNRSQESSSTQAPRPVASSQSDAAATALIKQAPRPSPAPGPQDISASDSLEPRPFSPTEHQEAAAAVSANSSVAPVEGMAEATTKHVQPTSDLAEAPQDPLKIWENLISDDEDWSRSSNEQQSLNATHTHSQDKLGLPLDDELLLAGDDQAPDLEELLADESFLESVPMQVETSWTPADFPDAQSMMRANRLDFELLDPLMSDSLYPLGPGP</sequence>
<feature type="compositionally biased region" description="Polar residues" evidence="1">
    <location>
        <begin position="144"/>
        <end position="157"/>
    </location>
</feature>
<reference evidence="2" key="1">
    <citation type="submission" date="2021-01" db="EMBL/GenBank/DDBJ databases">
        <authorList>
            <person name="Corre E."/>
            <person name="Pelletier E."/>
            <person name="Niang G."/>
            <person name="Scheremetjew M."/>
            <person name="Finn R."/>
            <person name="Kale V."/>
            <person name="Holt S."/>
            <person name="Cochrane G."/>
            <person name="Meng A."/>
            <person name="Brown T."/>
            <person name="Cohen L."/>
        </authorList>
    </citation>
    <scope>NUCLEOTIDE SEQUENCE</scope>
    <source>
        <strain evidence="2">CCMP125</strain>
    </source>
</reference>
<evidence type="ECO:0000313" key="2">
    <source>
        <dbReference type="EMBL" id="CAD9963740.1"/>
    </source>
</evidence>